<organism evidence="3 11">
    <name type="scientific">Listeria monocytogenes</name>
    <dbReference type="NCBI Taxonomy" id="1639"/>
    <lineage>
        <taxon>Bacteria</taxon>
        <taxon>Bacillati</taxon>
        <taxon>Bacillota</taxon>
        <taxon>Bacilli</taxon>
        <taxon>Bacillales</taxon>
        <taxon>Listeriaceae</taxon>
        <taxon>Listeria</taxon>
    </lineage>
</organism>
<evidence type="ECO:0000313" key="8">
    <source>
        <dbReference type="Proteomes" id="UP000331186"/>
    </source>
</evidence>
<dbReference type="Proteomes" id="UP000345329">
    <property type="component" value="Unassembled WGS sequence"/>
</dbReference>
<dbReference type="EMBL" id="AAAMZD010000012">
    <property type="protein sequence ID" value="EAD3794179.1"/>
    <property type="molecule type" value="Genomic_DNA"/>
</dbReference>
<evidence type="ECO:0000313" key="9">
    <source>
        <dbReference type="Proteomes" id="UP000345329"/>
    </source>
</evidence>
<dbReference type="SUPFAM" id="SSF49503">
    <property type="entry name" value="Cupredoxins"/>
    <property type="match status" value="1"/>
</dbReference>
<feature type="domain" description="EfeO-type cupredoxin-like" evidence="1">
    <location>
        <begin position="8"/>
        <end position="82"/>
    </location>
</feature>
<sequence>MFGSKINNKVEVVVDGGYSPSKFKLKAGEPAEVSFTRVSDKGCAQQIIFNGELRNLPLNESVTFNFTPVEKGRHNWSCGMKMILGSYSVK</sequence>
<evidence type="ECO:0000313" key="2">
    <source>
        <dbReference type="EMBL" id="EAC6549747.1"/>
    </source>
</evidence>
<dbReference type="InterPro" id="IPR008972">
    <property type="entry name" value="Cupredoxin"/>
</dbReference>
<evidence type="ECO:0000313" key="10">
    <source>
        <dbReference type="Proteomes" id="UP000350032"/>
    </source>
</evidence>
<dbReference type="Pfam" id="PF13473">
    <property type="entry name" value="Cupredoxin_1"/>
    <property type="match status" value="1"/>
</dbReference>
<evidence type="ECO:0000313" key="13">
    <source>
        <dbReference type="Proteomes" id="UP000525850"/>
    </source>
</evidence>
<dbReference type="Proteomes" id="UP000350032">
    <property type="component" value="Unassembled WGS sequence"/>
</dbReference>
<reference evidence="9 13" key="2">
    <citation type="submission" date="2018-06" db="EMBL/GenBank/DDBJ databases">
        <authorList>
            <consortium name="GenomeTrakr: Next Generation Sequencing Network for Food Pathogen Tracability"/>
        </authorList>
    </citation>
    <scope>NUCLEOTIDE SEQUENCE [LARGE SCALE GENOMIC DNA]</scope>
    <source>
        <strain evidence="7 12">CFSAN102901</strain>
        <strain evidence="2 8">FDA00013332</strain>
        <strain evidence="5 13">FDA960927-006-004</strain>
        <strain evidence="4 9">VA-WGS-00405</strain>
    </source>
</reference>
<evidence type="ECO:0000313" key="12">
    <source>
        <dbReference type="Proteomes" id="UP000455569"/>
    </source>
</evidence>
<dbReference type="Proteomes" id="UP000354255">
    <property type="component" value="Unassembled WGS sequence"/>
</dbReference>
<dbReference type="InterPro" id="IPR028096">
    <property type="entry name" value="EfeO_Cupredoxin"/>
</dbReference>
<gene>
    <name evidence="5" type="ORF">B1N52_15025</name>
    <name evidence="6" type="ORF">D7104_15285</name>
    <name evidence="2" type="ORF">DU018_15470</name>
    <name evidence="7" type="ORF">GQG13_14995</name>
    <name evidence="3" type="ORF">KV70_15325</name>
    <name evidence="4" type="ORF">UI29_15590</name>
</gene>
<dbReference type="Proteomes" id="UP000455569">
    <property type="component" value="Unassembled WGS sequence"/>
</dbReference>
<dbReference type="EMBL" id="AANCRK010000010">
    <property type="protein sequence ID" value="EDN7716423.1"/>
    <property type="molecule type" value="Genomic_DNA"/>
</dbReference>
<dbReference type="EMBL" id="AACJYH010000019">
    <property type="protein sequence ID" value="EAK8899050.1"/>
    <property type="molecule type" value="Genomic_DNA"/>
</dbReference>
<protein>
    <recommendedName>
        <fullName evidence="1">EfeO-type cupredoxin-like domain-containing protein</fullName>
    </recommendedName>
</protein>
<name>A0A3A7PM88_LISMN</name>
<dbReference type="Proteomes" id="UP000525850">
    <property type="component" value="Unassembled WGS sequence"/>
</dbReference>
<evidence type="ECO:0000259" key="1">
    <source>
        <dbReference type="Pfam" id="PF13473"/>
    </source>
</evidence>
<dbReference type="GeneID" id="302707110"/>
<evidence type="ECO:0000313" key="11">
    <source>
        <dbReference type="Proteomes" id="UP000354255"/>
    </source>
</evidence>
<dbReference type="Gene3D" id="2.60.40.420">
    <property type="entry name" value="Cupredoxins - blue copper proteins"/>
    <property type="match status" value="1"/>
</dbReference>
<dbReference type="RefSeq" id="WP_023558755.1">
    <property type="nucleotide sequence ID" value="NC_022046.1"/>
</dbReference>
<comment type="caution">
    <text evidence="3">The sequence shown here is derived from an EMBL/GenBank/DDBJ whole genome shotgun (WGS) entry which is preliminary data.</text>
</comment>
<dbReference type="AlphaFoldDB" id="A0A3A7PM88"/>
<dbReference type="EMBL" id="AABBAW010000011">
    <property type="protein sequence ID" value="EAG2516452.1"/>
    <property type="molecule type" value="Genomic_DNA"/>
</dbReference>
<dbReference type="Proteomes" id="UP000331186">
    <property type="component" value="Unassembled WGS sequence"/>
</dbReference>
<evidence type="ECO:0000313" key="3">
    <source>
        <dbReference type="EMBL" id="EAC9041574.1"/>
    </source>
</evidence>
<evidence type="ECO:0000313" key="5">
    <source>
        <dbReference type="EMBL" id="EAG2516452.1"/>
    </source>
</evidence>
<dbReference type="EMBL" id="AAAJKI010000089">
    <property type="protein sequence ID" value="EAC6549747.1"/>
    <property type="molecule type" value="Genomic_DNA"/>
</dbReference>
<accession>A0A3A7PM88</accession>
<evidence type="ECO:0000313" key="6">
    <source>
        <dbReference type="EMBL" id="EAK8899050.1"/>
    </source>
</evidence>
<evidence type="ECO:0000313" key="7">
    <source>
        <dbReference type="EMBL" id="EDN7716423.1"/>
    </source>
</evidence>
<reference evidence="3 11" key="1">
    <citation type="submission" date="2018-06" db="EMBL/GenBank/DDBJ databases">
        <authorList>
            <consortium name="PulseNet: The National Subtyping Network for Foodborne Disease Surveillance"/>
            <person name="Tarr C.L."/>
            <person name="Trees E."/>
            <person name="Katz L.S."/>
            <person name="Carleton-Romer H.A."/>
            <person name="Stroika S."/>
            <person name="Kucerova Z."/>
            <person name="Roache K.F."/>
            <person name="Sabol A.L."/>
            <person name="Besser J."/>
            <person name="Gerner-Smidt P."/>
        </authorList>
    </citation>
    <scope>NUCLEOTIDE SEQUENCE [LARGE SCALE GENOMIC DNA]</scope>
    <source>
        <strain evidence="3 11">PNUSAL000910</strain>
        <strain evidence="6 10">PNUSAL004402</strain>
    </source>
</reference>
<proteinExistence type="predicted"/>
<dbReference type="EMBL" id="AAAKQF010000018">
    <property type="protein sequence ID" value="EAC9041574.1"/>
    <property type="molecule type" value="Genomic_DNA"/>
</dbReference>
<evidence type="ECO:0000313" key="4">
    <source>
        <dbReference type="EMBL" id="EAD3794179.1"/>
    </source>
</evidence>